<gene>
    <name evidence="1" type="ORF">F8S09_16160</name>
</gene>
<comment type="caution">
    <text evidence="1">The sequence shown here is derived from an EMBL/GenBank/DDBJ whole genome shotgun (WGS) entry which is preliminary data.</text>
</comment>
<proteinExistence type="predicted"/>
<name>A0A7X1NYK8_9DEIO</name>
<dbReference type="RefSeq" id="WP_152872500.1">
    <property type="nucleotide sequence ID" value="NZ_WBSL01000017.1"/>
</dbReference>
<accession>A0A7X1NYK8</accession>
<dbReference type="AlphaFoldDB" id="A0A7X1NYK8"/>
<organism evidence="1 2">
    <name type="scientific">Deinococcus terrestris</name>
    <dbReference type="NCBI Taxonomy" id="2651870"/>
    <lineage>
        <taxon>Bacteria</taxon>
        <taxon>Thermotogati</taxon>
        <taxon>Deinococcota</taxon>
        <taxon>Deinococci</taxon>
        <taxon>Deinococcales</taxon>
        <taxon>Deinococcaceae</taxon>
        <taxon>Deinococcus</taxon>
    </lineage>
</organism>
<dbReference type="EMBL" id="WBSL01000017">
    <property type="protein sequence ID" value="MPY68190.1"/>
    <property type="molecule type" value="Genomic_DNA"/>
</dbReference>
<sequence length="96" mass="9700">MNEQLQQTLQALQGGVTGLDASSAISNISAWEQTLGGAGGALTGQLSSLRSMLESGDLDGAAAMLPSIADATEQAAQMAPAADQDGLRQLASMLRP</sequence>
<reference evidence="1 2" key="1">
    <citation type="submission" date="2019-10" db="EMBL/GenBank/DDBJ databases">
        <title>Deinococcus sp. isolated from soil.</title>
        <authorList>
            <person name="Li Y."/>
            <person name="Wang J."/>
        </authorList>
    </citation>
    <scope>NUCLEOTIDE SEQUENCE [LARGE SCALE GENOMIC DNA]</scope>
    <source>
        <strain evidence="1 2">SDU3-2</strain>
    </source>
</reference>
<dbReference type="Proteomes" id="UP000484842">
    <property type="component" value="Unassembled WGS sequence"/>
</dbReference>
<evidence type="ECO:0000313" key="2">
    <source>
        <dbReference type="Proteomes" id="UP000484842"/>
    </source>
</evidence>
<evidence type="ECO:0000313" key="1">
    <source>
        <dbReference type="EMBL" id="MPY68190.1"/>
    </source>
</evidence>
<protein>
    <submittedName>
        <fullName evidence="1">Uncharacterized protein</fullName>
    </submittedName>
</protein>
<keyword evidence="2" id="KW-1185">Reference proteome</keyword>